<dbReference type="SUPFAM" id="SSF52540">
    <property type="entry name" value="P-loop containing nucleoside triphosphate hydrolases"/>
    <property type="match status" value="1"/>
</dbReference>
<evidence type="ECO:0000256" key="11">
    <source>
        <dbReference type="ARBA" id="ARBA00061029"/>
    </source>
</evidence>
<keyword evidence="15" id="KW-0762">Sugar transport</keyword>
<sequence>MARLELDSVTKRFGEGDGSVLAVDDVNVDIADGEFLVLVGPSGCGKSTTLRMVAGLESITDGEIRLDDQRINDQAPAERDIAMVFQSYALYPHMTVRENMRFGLEESTDLPADERNARVEETAGMLDITELLDRKPGALSGGQRQRVALGRAIVREPKAFLMDEPLSNLDAKLRSQMRTELQQLQEDLDTTTVYVTHDQTEAMTMGDRIAILDAGELQQVATPLEAYHRPANRFVGSFIGEPSMNFVDCGVDDGALLGEFEVPVDGPDESRIGLTADDEDDRQLETVEFRYPLGADVRDAVAGSAEAALGIRPEDVLIEPVTADDESDAAAAGASPLGDAAADHVFGGIVTVVEPMGDENVVHVTLDDGPELVATVNGLRRIDSGTRVRVGLPADAIHVFDGDTGEAVHSRSLDDAELDERRV</sequence>
<keyword evidence="5 15" id="KW-0067">ATP-binding</keyword>
<dbReference type="CDD" id="cd03301">
    <property type="entry name" value="ABC_MalK_N"/>
    <property type="match status" value="1"/>
</dbReference>
<dbReference type="GO" id="GO:0140359">
    <property type="term" value="F:ABC-type transporter activity"/>
    <property type="evidence" value="ECO:0007669"/>
    <property type="project" value="InterPro"/>
</dbReference>
<keyword evidence="6" id="KW-1278">Translocase</keyword>
<evidence type="ECO:0000256" key="7">
    <source>
        <dbReference type="ARBA" id="ARBA00023136"/>
    </source>
</evidence>
<dbReference type="InterPro" id="IPR017871">
    <property type="entry name" value="ABC_transporter-like_CS"/>
</dbReference>
<dbReference type="SUPFAM" id="SSF50331">
    <property type="entry name" value="MOP-like"/>
    <property type="match status" value="1"/>
</dbReference>
<evidence type="ECO:0000256" key="13">
    <source>
        <dbReference type="ARBA" id="ARBA00066315"/>
    </source>
</evidence>
<dbReference type="InterPro" id="IPR012340">
    <property type="entry name" value="NA-bd_OB-fold"/>
</dbReference>
<dbReference type="GO" id="GO:0055052">
    <property type="term" value="C:ATP-binding cassette (ABC) transporter complex, substrate-binding subunit-containing"/>
    <property type="evidence" value="ECO:0007669"/>
    <property type="project" value="TreeGrafter"/>
</dbReference>
<dbReference type="InterPro" id="IPR027417">
    <property type="entry name" value="P-loop_NTPase"/>
</dbReference>
<keyword evidence="7" id="KW-0472">Membrane</keyword>
<name>A0A8T4GBI3_9EURY</name>
<protein>
    <recommendedName>
        <fullName evidence="13">ABC-type D-xylose/L-arabinose transporter</fullName>
        <ecNumber evidence="13">7.5.2.13</ecNumber>
    </recommendedName>
</protein>
<dbReference type="PROSITE" id="PS50893">
    <property type="entry name" value="ABC_TRANSPORTER_2"/>
    <property type="match status" value="1"/>
</dbReference>
<dbReference type="InterPro" id="IPR015855">
    <property type="entry name" value="ABC_transpr_MalK-like"/>
</dbReference>
<evidence type="ECO:0000256" key="1">
    <source>
        <dbReference type="ARBA" id="ARBA00004202"/>
    </source>
</evidence>
<dbReference type="PROSITE" id="PS00211">
    <property type="entry name" value="ABC_TRANSPORTER_1"/>
    <property type="match status" value="1"/>
</dbReference>
<dbReference type="InterPro" id="IPR003593">
    <property type="entry name" value="AAA+_ATPase"/>
</dbReference>
<evidence type="ECO:0000313" key="16">
    <source>
        <dbReference type="Proteomes" id="UP000823588"/>
    </source>
</evidence>
<evidence type="ECO:0000256" key="12">
    <source>
        <dbReference type="ARBA" id="ARBA00065962"/>
    </source>
</evidence>
<reference evidence="15" key="1">
    <citation type="submission" date="2021-03" db="EMBL/GenBank/DDBJ databases">
        <title>Genomic Encyclopedia of Type Strains, Phase IV (KMG-IV): sequencing the most valuable type-strain genomes for metagenomic binning, comparative biology and taxonomic classification.</title>
        <authorList>
            <person name="Goeker M."/>
        </authorList>
    </citation>
    <scope>NUCLEOTIDE SEQUENCE</scope>
    <source>
        <strain evidence="15">DSM 23564</strain>
    </source>
</reference>
<keyword evidence="4" id="KW-0547">Nucleotide-binding</keyword>
<comment type="subcellular location">
    <subcellularLocation>
        <location evidence="1">Cell membrane</location>
        <topology evidence="1">Peripheral membrane protein</topology>
    </subcellularLocation>
</comment>
<dbReference type="EMBL" id="JAGGKQ010000004">
    <property type="protein sequence ID" value="MBP1921774.1"/>
    <property type="molecule type" value="Genomic_DNA"/>
</dbReference>
<keyword evidence="16" id="KW-1185">Reference proteome</keyword>
<dbReference type="Gene3D" id="3.40.50.300">
    <property type="entry name" value="P-loop containing nucleotide triphosphate hydrolases"/>
    <property type="match status" value="1"/>
</dbReference>
<dbReference type="PANTHER" id="PTHR43875">
    <property type="entry name" value="MALTODEXTRIN IMPORT ATP-BINDING PROTEIN MSMX"/>
    <property type="match status" value="1"/>
</dbReference>
<dbReference type="InterPro" id="IPR008995">
    <property type="entry name" value="Mo/tungstate-bd_C_term_dom"/>
</dbReference>
<evidence type="ECO:0000256" key="8">
    <source>
        <dbReference type="ARBA" id="ARBA00050355"/>
    </source>
</evidence>
<proteinExistence type="inferred from homology"/>
<keyword evidence="2" id="KW-0813">Transport</keyword>
<evidence type="ECO:0000256" key="5">
    <source>
        <dbReference type="ARBA" id="ARBA00022840"/>
    </source>
</evidence>
<comment type="caution">
    <text evidence="15">The sequence shown here is derived from an EMBL/GenBank/DDBJ whole genome shotgun (WGS) entry which is preliminary data.</text>
</comment>
<gene>
    <name evidence="15" type="ORF">J2751_000771</name>
</gene>
<comment type="catalytic activity">
    <reaction evidence="8">
        <text>D-xylose(out) + ATP + H2O = D-xylose(in) + ADP + phosphate + H(+)</text>
        <dbReference type="Rhea" id="RHEA:29899"/>
        <dbReference type="ChEBI" id="CHEBI:15377"/>
        <dbReference type="ChEBI" id="CHEBI:15378"/>
        <dbReference type="ChEBI" id="CHEBI:30616"/>
        <dbReference type="ChEBI" id="CHEBI:43474"/>
        <dbReference type="ChEBI" id="CHEBI:53455"/>
        <dbReference type="ChEBI" id="CHEBI:456216"/>
        <dbReference type="EC" id="7.5.2.13"/>
    </reaction>
    <physiologicalReaction direction="left-to-right" evidence="8">
        <dbReference type="Rhea" id="RHEA:29900"/>
    </physiologicalReaction>
</comment>
<dbReference type="Gene3D" id="2.40.50.140">
    <property type="entry name" value="Nucleic acid-binding proteins"/>
    <property type="match status" value="1"/>
</dbReference>
<dbReference type="Proteomes" id="UP000823588">
    <property type="component" value="Unassembled WGS sequence"/>
</dbReference>
<dbReference type="SMART" id="SM00382">
    <property type="entry name" value="AAA"/>
    <property type="match status" value="1"/>
</dbReference>
<comment type="catalytic activity">
    <reaction evidence="9">
        <text>L-arabinose(out) + ATP + H2O = L-arabinose(in) + ADP + phosphate + H(+)</text>
        <dbReference type="Rhea" id="RHEA:30007"/>
        <dbReference type="ChEBI" id="CHEBI:15377"/>
        <dbReference type="ChEBI" id="CHEBI:15378"/>
        <dbReference type="ChEBI" id="CHEBI:17535"/>
        <dbReference type="ChEBI" id="CHEBI:30616"/>
        <dbReference type="ChEBI" id="CHEBI:43474"/>
        <dbReference type="ChEBI" id="CHEBI:456216"/>
        <dbReference type="EC" id="7.5.2.13"/>
    </reaction>
    <physiologicalReaction direction="left-to-right" evidence="9">
        <dbReference type="Rhea" id="RHEA:30008"/>
    </physiologicalReaction>
</comment>
<dbReference type="PANTHER" id="PTHR43875:SF15">
    <property type="entry name" value="TREHALOSE IMPORT ATP-BINDING PROTEIN SUGC"/>
    <property type="match status" value="1"/>
</dbReference>
<evidence type="ECO:0000256" key="4">
    <source>
        <dbReference type="ARBA" id="ARBA00022741"/>
    </source>
</evidence>
<accession>A0A8T4GBI3</accession>
<evidence type="ECO:0000256" key="2">
    <source>
        <dbReference type="ARBA" id="ARBA00022448"/>
    </source>
</evidence>
<evidence type="ECO:0000256" key="9">
    <source>
        <dbReference type="ARBA" id="ARBA00051890"/>
    </source>
</evidence>
<evidence type="ECO:0000256" key="3">
    <source>
        <dbReference type="ARBA" id="ARBA00022475"/>
    </source>
</evidence>
<evidence type="ECO:0000256" key="10">
    <source>
        <dbReference type="ARBA" id="ARBA00053454"/>
    </source>
</evidence>
<dbReference type="RefSeq" id="WP_209483326.1">
    <property type="nucleotide sequence ID" value="NZ_JAGGKQ010000004.1"/>
</dbReference>
<dbReference type="Pfam" id="PF00005">
    <property type="entry name" value="ABC_tran"/>
    <property type="match status" value="1"/>
</dbReference>
<comment type="subunit">
    <text evidence="12">The complex is composed of two ATP-binding proteins (XacJ and XacK), two transmembrane proteins (XacH and XacI) and a solute-binding protein (XacG).</text>
</comment>
<dbReference type="OrthoDB" id="18368at2157"/>
<comment type="similarity">
    <text evidence="11">Belongs to the ABC transporter superfamily. Carbohydrate uptake transporter-1 (CUT1) (TC 3.A.1.1) family.</text>
</comment>
<dbReference type="Gene3D" id="2.40.50.100">
    <property type="match status" value="1"/>
</dbReference>
<evidence type="ECO:0000256" key="6">
    <source>
        <dbReference type="ARBA" id="ARBA00022967"/>
    </source>
</evidence>
<evidence type="ECO:0000259" key="14">
    <source>
        <dbReference type="PROSITE" id="PS50893"/>
    </source>
</evidence>
<keyword evidence="3" id="KW-1003">Cell membrane</keyword>
<dbReference type="InterPro" id="IPR003439">
    <property type="entry name" value="ABC_transporter-like_ATP-bd"/>
</dbReference>
<dbReference type="FunFam" id="3.40.50.300:FF:000042">
    <property type="entry name" value="Maltose/maltodextrin ABC transporter, ATP-binding protein"/>
    <property type="match status" value="1"/>
</dbReference>
<feature type="domain" description="ABC transporter" evidence="14">
    <location>
        <begin position="4"/>
        <end position="239"/>
    </location>
</feature>
<dbReference type="AlphaFoldDB" id="A0A8T4GBI3"/>
<dbReference type="Pfam" id="PF08402">
    <property type="entry name" value="TOBE_2"/>
    <property type="match status" value="1"/>
</dbReference>
<comment type="function">
    <text evidence="10">Part of the ABC transporter complex XacGHIJK involved in the uptake of xylose and arabinose. Responsible for energy coupling to the transport system.</text>
</comment>
<dbReference type="EC" id="7.5.2.13" evidence="13"/>
<dbReference type="GO" id="GO:0016887">
    <property type="term" value="F:ATP hydrolysis activity"/>
    <property type="evidence" value="ECO:0007669"/>
    <property type="project" value="InterPro"/>
</dbReference>
<organism evidence="15 16">
    <name type="scientific">Halorubrum alkaliphilum</name>
    <dbReference type="NCBI Taxonomy" id="261290"/>
    <lineage>
        <taxon>Archaea</taxon>
        <taxon>Methanobacteriati</taxon>
        <taxon>Methanobacteriota</taxon>
        <taxon>Stenosarchaea group</taxon>
        <taxon>Halobacteria</taxon>
        <taxon>Halobacteriales</taxon>
        <taxon>Haloferacaceae</taxon>
        <taxon>Halorubrum</taxon>
    </lineage>
</organism>
<dbReference type="GO" id="GO:0005524">
    <property type="term" value="F:ATP binding"/>
    <property type="evidence" value="ECO:0007669"/>
    <property type="project" value="UniProtKB-KW"/>
</dbReference>
<dbReference type="GO" id="GO:0008643">
    <property type="term" value="P:carbohydrate transport"/>
    <property type="evidence" value="ECO:0007669"/>
    <property type="project" value="InterPro"/>
</dbReference>
<dbReference type="InterPro" id="IPR047641">
    <property type="entry name" value="ABC_transpr_MalK/UgpC-like"/>
</dbReference>
<dbReference type="InterPro" id="IPR013611">
    <property type="entry name" value="Transp-assoc_OB_typ2"/>
</dbReference>
<evidence type="ECO:0000313" key="15">
    <source>
        <dbReference type="EMBL" id="MBP1921774.1"/>
    </source>
</evidence>